<feature type="transmembrane region" description="Helical" evidence="14">
    <location>
        <begin position="502"/>
        <end position="522"/>
    </location>
</feature>
<gene>
    <name evidence="16" type="primary">mprF</name>
    <name evidence="16" type="ORF">ABVQ20_23295</name>
</gene>
<comment type="subcellular location">
    <subcellularLocation>
        <location evidence="1">Cell membrane</location>
        <topology evidence="1">Multi-pass membrane protein</topology>
    </subcellularLocation>
</comment>
<evidence type="ECO:0000256" key="1">
    <source>
        <dbReference type="ARBA" id="ARBA00004651"/>
    </source>
</evidence>
<dbReference type="InterPro" id="IPR024320">
    <property type="entry name" value="LPG_synthase_C"/>
</dbReference>
<proteinExistence type="inferred from homology"/>
<evidence type="ECO:0000256" key="2">
    <source>
        <dbReference type="ARBA" id="ARBA00008627"/>
    </source>
</evidence>
<feature type="transmembrane region" description="Helical" evidence="14">
    <location>
        <begin position="459"/>
        <end position="480"/>
    </location>
</feature>
<dbReference type="EC" id="2.3.2.3" evidence="3"/>
<keyword evidence="6" id="KW-0808">Transferase</keyword>
<accession>A0ABV2DIY4</accession>
<keyword evidence="17" id="KW-1185">Reference proteome</keyword>
<evidence type="ECO:0000256" key="4">
    <source>
        <dbReference type="ARBA" id="ARBA00021546"/>
    </source>
</evidence>
<feature type="transmembrane region" description="Helical" evidence="14">
    <location>
        <begin position="176"/>
        <end position="194"/>
    </location>
</feature>
<feature type="transmembrane region" description="Helical" evidence="14">
    <location>
        <begin position="20"/>
        <end position="39"/>
    </location>
</feature>
<comment type="similarity">
    <text evidence="2">Belongs to the LPG synthase family.</text>
</comment>
<dbReference type="PANTHER" id="PTHR34697">
    <property type="entry name" value="PHOSPHATIDYLGLYCEROL LYSYLTRANSFERASE"/>
    <property type="match status" value="1"/>
</dbReference>
<evidence type="ECO:0000313" key="16">
    <source>
        <dbReference type="EMBL" id="MET2829904.1"/>
    </source>
</evidence>
<keyword evidence="7 14" id="KW-0812">Transmembrane</keyword>
<evidence type="ECO:0000256" key="3">
    <source>
        <dbReference type="ARBA" id="ARBA00012014"/>
    </source>
</evidence>
<dbReference type="SUPFAM" id="SSF55729">
    <property type="entry name" value="Acyl-CoA N-acyltransferases (Nat)"/>
    <property type="match status" value="1"/>
</dbReference>
<evidence type="ECO:0000256" key="10">
    <source>
        <dbReference type="ARBA" id="ARBA00023136"/>
    </source>
</evidence>
<feature type="transmembrane region" description="Helical" evidence="14">
    <location>
        <begin position="59"/>
        <end position="79"/>
    </location>
</feature>
<evidence type="ECO:0000256" key="6">
    <source>
        <dbReference type="ARBA" id="ARBA00022679"/>
    </source>
</evidence>
<evidence type="ECO:0000259" key="15">
    <source>
        <dbReference type="Pfam" id="PF09924"/>
    </source>
</evidence>
<keyword evidence="11" id="KW-0046">Antibiotic resistance</keyword>
<protein>
    <recommendedName>
        <fullName evidence="4">Phosphatidylglycerol lysyltransferase</fullName>
        <ecNumber evidence="3">2.3.2.3</ecNumber>
    </recommendedName>
    <alternativeName>
        <fullName evidence="12">Lysylphosphatidylglycerol synthase</fullName>
    </alternativeName>
</protein>
<evidence type="ECO:0000256" key="14">
    <source>
        <dbReference type="SAM" id="Phobius"/>
    </source>
</evidence>
<keyword evidence="8 14" id="KW-1133">Transmembrane helix</keyword>
<feature type="transmembrane region" description="Helical" evidence="14">
    <location>
        <begin position="299"/>
        <end position="318"/>
    </location>
</feature>
<evidence type="ECO:0000256" key="12">
    <source>
        <dbReference type="ARBA" id="ARBA00031899"/>
    </source>
</evidence>
<feature type="domain" description="Phosphatidylglycerol lysyltransferase C-terminal" evidence="15">
    <location>
        <begin position="545"/>
        <end position="832"/>
    </location>
</feature>
<feature type="transmembrane region" description="Helical" evidence="14">
    <location>
        <begin position="380"/>
        <end position="397"/>
    </location>
</feature>
<feature type="transmembrane region" description="Helical" evidence="14">
    <location>
        <begin position="91"/>
        <end position="113"/>
    </location>
</feature>
<organism evidence="16 17">
    <name type="scientific">Mesorhizobium shangrilense</name>
    <dbReference type="NCBI Taxonomy" id="460060"/>
    <lineage>
        <taxon>Bacteria</taxon>
        <taxon>Pseudomonadati</taxon>
        <taxon>Pseudomonadota</taxon>
        <taxon>Alphaproteobacteria</taxon>
        <taxon>Hyphomicrobiales</taxon>
        <taxon>Phyllobacteriaceae</taxon>
        <taxon>Mesorhizobium</taxon>
    </lineage>
</organism>
<dbReference type="RefSeq" id="WP_354461818.1">
    <property type="nucleotide sequence ID" value="NZ_JBEWSZ010000001.1"/>
</dbReference>
<comment type="caution">
    <text evidence="16">The sequence shown here is derived from an EMBL/GenBank/DDBJ whole genome shotgun (WGS) entry which is preliminary data.</text>
</comment>
<dbReference type="Proteomes" id="UP001548832">
    <property type="component" value="Unassembled WGS sequence"/>
</dbReference>
<feature type="transmembrane region" description="Helical" evidence="14">
    <location>
        <begin position="404"/>
        <end position="424"/>
    </location>
</feature>
<evidence type="ECO:0000313" key="17">
    <source>
        <dbReference type="Proteomes" id="UP001548832"/>
    </source>
</evidence>
<dbReference type="Pfam" id="PF03706">
    <property type="entry name" value="LPG_synthase_TM"/>
    <property type="match status" value="1"/>
</dbReference>
<evidence type="ECO:0000256" key="8">
    <source>
        <dbReference type="ARBA" id="ARBA00022989"/>
    </source>
</evidence>
<feature type="transmembrane region" description="Helical" evidence="14">
    <location>
        <begin position="242"/>
        <end position="260"/>
    </location>
</feature>
<dbReference type="InterPro" id="IPR051211">
    <property type="entry name" value="PG_lysyltransferase"/>
</dbReference>
<feature type="transmembrane region" description="Helical" evidence="14">
    <location>
        <begin position="133"/>
        <end position="156"/>
    </location>
</feature>
<evidence type="ECO:0000256" key="11">
    <source>
        <dbReference type="ARBA" id="ARBA00023251"/>
    </source>
</evidence>
<dbReference type="NCBIfam" id="NF033480">
    <property type="entry name" value="bifunc_MprF"/>
    <property type="match status" value="1"/>
</dbReference>
<sequence>MSNTDDMAVAEPKGLRSHAGKVLAIAVAAVALVTLHQMISGIDPSDIQRQAFTLSPHAILAAILATSASFVALGLYDVIASRSVAPGRVTWQIAALSGMAGYAFSNLLGFHLLTGGAIRFRTYSRSGLDAGEIGQIVLLTWLAIWLAFAVMVAMALIFDPAGIPLMDLIHPAADRLLGVAILLGLIFAIVRARAHASTINLFGWTIPLPQRNMILLQLLVGTFDIVASAATLYVLLPADVSVGPALFLTVYATALVVGAISHVPGGIGVFEATVIAGLGLAGRADVLAALVVYRLIYYGLPFIVAAILLAAFESRYFVSRLPTRLSAPLRSLKTVMPLITSAIVFMSGIVLLLSGATPGIPARLDALEDVLPLSLVESSHFLGSLLGLALLIVAYGLRRRLFHAWAISMSLLVMGALASMAKGIDWEEAMVLGATALFLFLCRDAFYRRAPLDVSRVSWRWLGLIGLVVAATTWLGYFSYRDVEYSNQLFWQFEWSGDATRILRATIGLAIGVFVLAMYRLIHQPGGGKVRAKTEVHADIADIVAQSPDTQANIALLGDKEFLLSPSEKTFIMYGRAGNSLVSLGDPIGNPAEANELVWRFREVADKQAKRAVFYGVQPENLPLYLDMGYSLLKLGEVARVNLQTFNLEGQKNQEFRYADRRVTREEIVFEIIPAVQVPSVMAELRDVSDTWLKEKNGSEKGFSLGHFDPDYLARFDCAVMKQHGRIVAFANIWRGGGVELSVDLMRYKSGVSKVLMDALFVRLFLYGKEQGYTWFNLGAAPLSGIPDHSLASRWSRLARLAFRYGDEFYNFGGLRAFKQKFSPVWTPHYLACPGGFNIPQVLLDVNFLVSGGLGRLIGANSNKAPGQKSEAA</sequence>
<evidence type="ECO:0000256" key="7">
    <source>
        <dbReference type="ARBA" id="ARBA00022692"/>
    </source>
</evidence>
<evidence type="ECO:0000256" key="13">
    <source>
        <dbReference type="ARBA" id="ARBA00047540"/>
    </source>
</evidence>
<dbReference type="Pfam" id="PF09924">
    <property type="entry name" value="LPG_synthase_C"/>
    <property type="match status" value="1"/>
</dbReference>
<name>A0ABV2DIY4_9HYPH</name>
<reference evidence="16 17" key="1">
    <citation type="submission" date="2024-06" db="EMBL/GenBank/DDBJ databases">
        <authorList>
            <person name="Kim D.-U."/>
        </authorList>
    </citation>
    <scope>NUCLEOTIDE SEQUENCE [LARGE SCALE GENOMIC DNA]</scope>
    <source>
        <strain evidence="16 17">KACC15460</strain>
    </source>
</reference>
<dbReference type="EMBL" id="JBEWSZ010000001">
    <property type="protein sequence ID" value="MET2829904.1"/>
    <property type="molecule type" value="Genomic_DNA"/>
</dbReference>
<feature type="transmembrane region" description="Helical" evidence="14">
    <location>
        <begin position="338"/>
        <end position="360"/>
    </location>
</feature>
<comment type="catalytic activity">
    <reaction evidence="13">
        <text>L-lysyl-tRNA(Lys) + a 1,2-diacyl-sn-glycero-3-phospho-(1'-sn-glycerol) = a 1,2-diacyl-sn-glycero-3-phospho-1'-(3'-O-L-lysyl)-sn-glycerol + tRNA(Lys)</text>
        <dbReference type="Rhea" id="RHEA:10668"/>
        <dbReference type="Rhea" id="RHEA-COMP:9696"/>
        <dbReference type="Rhea" id="RHEA-COMP:9697"/>
        <dbReference type="ChEBI" id="CHEBI:64716"/>
        <dbReference type="ChEBI" id="CHEBI:75792"/>
        <dbReference type="ChEBI" id="CHEBI:78442"/>
        <dbReference type="ChEBI" id="CHEBI:78529"/>
        <dbReference type="EC" id="2.3.2.3"/>
    </reaction>
</comment>
<keyword evidence="5" id="KW-1003">Cell membrane</keyword>
<evidence type="ECO:0000256" key="5">
    <source>
        <dbReference type="ARBA" id="ARBA00022475"/>
    </source>
</evidence>
<feature type="transmembrane region" description="Helical" evidence="14">
    <location>
        <begin position="214"/>
        <end position="236"/>
    </location>
</feature>
<evidence type="ECO:0000256" key="9">
    <source>
        <dbReference type="ARBA" id="ARBA00023098"/>
    </source>
</evidence>
<dbReference type="InterPro" id="IPR016181">
    <property type="entry name" value="Acyl_CoA_acyltransferase"/>
</dbReference>
<dbReference type="PANTHER" id="PTHR34697:SF2">
    <property type="entry name" value="PHOSPHATIDYLGLYCEROL LYSYLTRANSFERASE"/>
    <property type="match status" value="1"/>
</dbReference>
<dbReference type="InterPro" id="IPR022791">
    <property type="entry name" value="L-PG_synthase/AglD"/>
</dbReference>
<keyword evidence="10 14" id="KW-0472">Membrane</keyword>
<keyword evidence="9" id="KW-0443">Lipid metabolism</keyword>